<evidence type="ECO:0000259" key="2">
    <source>
        <dbReference type="Pfam" id="PF20780"/>
    </source>
</evidence>
<dbReference type="GeneID" id="47722404"/>
<organism evidence="4 5">
    <name type="scientific">Tenacibaculum maritimum NCIMB 2154</name>
    <dbReference type="NCBI Taxonomy" id="1349785"/>
    <lineage>
        <taxon>Bacteria</taxon>
        <taxon>Pseudomonadati</taxon>
        <taxon>Bacteroidota</taxon>
        <taxon>Flavobacteriia</taxon>
        <taxon>Flavobacteriales</taxon>
        <taxon>Flavobacteriaceae</taxon>
        <taxon>Tenacibaculum</taxon>
    </lineage>
</organism>
<gene>
    <name evidence="4" type="ORF">MARIT_0831</name>
</gene>
<dbReference type="STRING" id="1349785.GCA_000509405_00221"/>
<reference evidence="4 5" key="1">
    <citation type="submission" date="2016-11" db="EMBL/GenBank/DDBJ databases">
        <authorList>
            <person name="Jaros S."/>
            <person name="Januszkiewicz K."/>
            <person name="Wedrychowicz H."/>
        </authorList>
    </citation>
    <scope>NUCLEOTIDE SEQUENCE [LARGE SCALE GENOMIC DNA]</scope>
    <source>
        <strain evidence="4">NCIMB 2154T</strain>
    </source>
</reference>
<evidence type="ECO:0000313" key="5">
    <source>
        <dbReference type="Proteomes" id="UP000231564"/>
    </source>
</evidence>
<accession>A0A2H1E7R6</accession>
<dbReference type="EMBL" id="LT634361">
    <property type="protein sequence ID" value="SFZ80857.1"/>
    <property type="molecule type" value="Genomic_DNA"/>
</dbReference>
<dbReference type="RefSeq" id="WP_100210833.1">
    <property type="nucleotide sequence ID" value="NZ_CP138495.1"/>
</dbReference>
<keyword evidence="4" id="KW-0472">Membrane</keyword>
<dbReference type="Pfam" id="PF17643">
    <property type="entry name" value="TssR"/>
    <property type="match status" value="1"/>
</dbReference>
<keyword evidence="5" id="KW-1185">Reference proteome</keyword>
<evidence type="ECO:0000259" key="1">
    <source>
        <dbReference type="Pfam" id="PF17643"/>
    </source>
</evidence>
<dbReference type="AlphaFoldDB" id="A0A2H1E7R6"/>
<keyword evidence="4" id="KW-0812">Transmembrane</keyword>
<dbReference type="InterPro" id="IPR049360">
    <property type="entry name" value="T6SS_TssR-like_VWA"/>
</dbReference>
<dbReference type="InterPro" id="IPR049359">
    <property type="entry name" value="T6SS_TssR-like_dom_2"/>
</dbReference>
<proteinExistence type="predicted"/>
<evidence type="ECO:0000259" key="3">
    <source>
        <dbReference type="Pfam" id="PF20782"/>
    </source>
</evidence>
<feature type="domain" description="Type VI secretion system TssR-like second" evidence="2">
    <location>
        <begin position="165"/>
        <end position="245"/>
    </location>
</feature>
<feature type="domain" description="Type VI secretion system TssR-like N-terminal barrel" evidence="1">
    <location>
        <begin position="42"/>
        <end position="146"/>
    </location>
</feature>
<feature type="domain" description="Type VI secretion system TssR-like VWA" evidence="3">
    <location>
        <begin position="294"/>
        <end position="584"/>
    </location>
</feature>
<dbReference type="InterPro" id="IPR040530">
    <property type="entry name" value="T6SS_TssR-like_N"/>
</dbReference>
<protein>
    <submittedName>
        <fullName evidence="4">Probable transmembrane protein</fullName>
    </submittedName>
</protein>
<dbReference type="Pfam" id="PF20780">
    <property type="entry name" value="TssR_M"/>
    <property type="match status" value="1"/>
</dbReference>
<sequence>MSGILKKIVIVFFTIFFLFIFQNSFGQLSKYEKVEKIGEGRFNYIKSKLEKDAFEADKDVRIVYSDREANEAYLDPYGQQKNKKQKFLTPYFIIDAENGAYELVVADASLIGKPKGLFSVFMGKKYRFSDTKGLVYAGWIPKERLLNYTTSIIDEANNKALKYKIGISRPKTLFKLHRFFKKDTLSIYKDPVLKIKSDKKLFINQTVYPYKYNETQKAVFVSTKPQMKDTISQISGWIPADFITPIGQNEVFKLKDNFYFQLITKKGDTINLEQDDLNSKYFYHNTPNQFVSTDSIVDVNIPLYVWNHKKNKLINVKGNDVLVSEARRLAKESKMVNFHFIFDETDRYKIKPLINSLQNIWIFLSQYPEIELSFSVTCTGRKRSFLLPKTKSFPKWLDFLQEVVDTPGRLKEYGRLGVKEAVNDILLEKDQKGKNFENNFFIIVGSKGRASLNNYPEVIRKLSVKSAKLLFVQLENNIQDDYQNYLLNAKETMSETGEGYNVFIENFIVDNSLIVGHNSLKNIPSETDNIYIYDAPKNSLFNGGIIFPKINEKLSIASLDIAVDSILTNTYKTNQKLISSLKHYESKLGILRSKPSIVVTKVFEAEQKGESLDISEIDRNNINEVYYHKVRVNDTVMKPFEKGYILTKEELLTLIEEYRMLLPRFKKKITKKNRKILQKMYELQIDGINQKFKRMILDRRNTMAKLFYSKTSIPVTEHKLYEIKIKHLKSSKTAKKGFSKLYFKLIKKVDVLEEMLSNNKLEKATDNSYYIPKKMMI</sequence>
<dbReference type="KEGG" id="tmar:MARIT_0831"/>
<name>A0A2H1E7R6_9FLAO</name>
<evidence type="ECO:0000313" key="4">
    <source>
        <dbReference type="EMBL" id="SFZ80857.1"/>
    </source>
</evidence>
<dbReference type="Pfam" id="PF20782">
    <property type="entry name" value="TssR_VWA"/>
    <property type="match status" value="1"/>
</dbReference>
<dbReference type="OrthoDB" id="1064644at2"/>
<dbReference type="Proteomes" id="UP000231564">
    <property type="component" value="Chromosome MARIT"/>
</dbReference>